<dbReference type="AlphaFoldDB" id="A0AAV8WRK3"/>
<evidence type="ECO:0000259" key="11">
    <source>
        <dbReference type="Pfam" id="PF20645"/>
    </source>
</evidence>
<comment type="subcellular location">
    <subcellularLocation>
        <location evidence="1">Nucleus</location>
        <location evidence="1">Nucleolus</location>
    </subcellularLocation>
</comment>
<evidence type="ECO:0000313" key="12">
    <source>
        <dbReference type="EMBL" id="KAJ8928998.1"/>
    </source>
</evidence>
<dbReference type="EMBL" id="JANEYF010005154">
    <property type="protein sequence ID" value="KAJ8928998.1"/>
    <property type="molecule type" value="Genomic_DNA"/>
</dbReference>
<comment type="caution">
    <text evidence="12">The sequence shown here is derived from an EMBL/GenBank/DDBJ whole genome shotgun (WGS) entry which is preliminary data.</text>
</comment>
<proteinExistence type="inferred from homology"/>
<dbReference type="GO" id="GO:0001164">
    <property type="term" value="F:RNA polymerase I core promoter sequence-specific DNA binding"/>
    <property type="evidence" value="ECO:0007669"/>
    <property type="project" value="InterPro"/>
</dbReference>
<feature type="compositionally biased region" description="Basic and acidic residues" evidence="10">
    <location>
        <begin position="188"/>
        <end position="197"/>
    </location>
</feature>
<keyword evidence="9" id="KW-0539">Nucleus</keyword>
<dbReference type="GO" id="GO:0005668">
    <property type="term" value="C:RNA polymerase transcription factor SL1 complex"/>
    <property type="evidence" value="ECO:0007669"/>
    <property type="project" value="TreeGrafter"/>
</dbReference>
<dbReference type="PANTHER" id="PTHR31576">
    <property type="entry name" value="TATA BOX-BINDING PROTEIN-ASSOCIATED FACTOR RNA POLYMERASE I SUBUNIT B"/>
    <property type="match status" value="1"/>
</dbReference>
<keyword evidence="8" id="KW-0804">Transcription</keyword>
<dbReference type="InterPro" id="IPR048538">
    <property type="entry name" value="Rrn7_cyclin_C"/>
</dbReference>
<evidence type="ECO:0000256" key="6">
    <source>
        <dbReference type="ARBA" id="ARBA00023015"/>
    </source>
</evidence>
<evidence type="ECO:0000256" key="2">
    <source>
        <dbReference type="ARBA" id="ARBA00006899"/>
    </source>
</evidence>
<keyword evidence="13" id="KW-1185">Reference proteome</keyword>
<dbReference type="GO" id="GO:0070860">
    <property type="term" value="C:RNA polymerase I core factor complex"/>
    <property type="evidence" value="ECO:0007669"/>
    <property type="project" value="InterPro"/>
</dbReference>
<sequence length="739" mass="86946">MGHWFRFSCENSLDLRQNNIALAHYKEPSLRFTGSSTQPQNPQIPTATAISAGNMADIECEICGGTNFYKDSGYFYCKECQTQSQEVREHEFQEEVFNIKGLITRKIKESVPDKSENELTSWECYNIVMSSLTQQLIHLGANKKFKINHKMPLDERAFIKAQCEELSKKSKQENESLHNETLTSLKSSSEKSGKADHSMSFNRYSIKELRKTVSKRHCRKHKLNKEQNLKCHKFTYHSFSETYDKGVHFVSPIKLYCILYLGLLINRDKIQLGDLFRFIEEGHLSFNNYTQLFPENYSNKFLNIQNNNKNSMFTNRVFRVTAAKMATFLDVGRYIEVVDLTQLCQRFCEEMNLPGEMFIAVKNLISKTNPKLKYSKKTKIVPNYEGRAVSFILFTLKLLFGLDGQTEFELSKYAQSINDLNINKPKMFDIIKWIEYIGYRNLIIQTYKLMKIKSLVKEMNDYKEVLMKIEQLQNDVEYLDFPSSLTPFLEYTKVLNLAKRDLSKSVLNESFQENSLDFLLRPNKYLQLLGENVTLKHGGANDNWIMHSVKSYRHVTNVTNLNHQLIPIEVLNSGCEKNTNEMLNKMHKPIKKNLDAKYVQTKYQECRQHTFVENELYVKKISNEVNLNEDGKTNENKHYNIHFNPYERYWLYLQMNIDHISKSDCKQFFNKFTNTFKLIFKECARMIEQSERELLHEFQFSELFLVFAARYCNKTVETKSNELLHDNLCYYVKQAEAHW</sequence>
<keyword evidence="4" id="KW-0863">Zinc-finger</keyword>
<protein>
    <recommendedName>
        <fullName evidence="11">Rrn7/TAF1B C-terminal cyclin domain-containing protein</fullName>
    </recommendedName>
</protein>
<dbReference type="InterPro" id="IPR033599">
    <property type="entry name" value="TAF1B/Rrn7"/>
</dbReference>
<dbReference type="GO" id="GO:0008270">
    <property type="term" value="F:zinc ion binding"/>
    <property type="evidence" value="ECO:0007669"/>
    <property type="project" value="UniProtKB-KW"/>
</dbReference>
<evidence type="ECO:0000313" key="13">
    <source>
        <dbReference type="Proteomes" id="UP001162156"/>
    </source>
</evidence>
<evidence type="ECO:0000256" key="10">
    <source>
        <dbReference type="SAM" id="MobiDB-lite"/>
    </source>
</evidence>
<keyword evidence="5" id="KW-0862">Zinc</keyword>
<dbReference type="GO" id="GO:0042790">
    <property type="term" value="P:nucleolar large rRNA transcription by RNA polymerase I"/>
    <property type="evidence" value="ECO:0007669"/>
    <property type="project" value="TreeGrafter"/>
</dbReference>
<evidence type="ECO:0000256" key="9">
    <source>
        <dbReference type="ARBA" id="ARBA00023242"/>
    </source>
</evidence>
<feature type="region of interest" description="Disordered" evidence="10">
    <location>
        <begin position="170"/>
        <end position="197"/>
    </location>
</feature>
<keyword evidence="7" id="KW-0238">DNA-binding</keyword>
<name>A0AAV8WRK3_9CUCU</name>
<evidence type="ECO:0000256" key="1">
    <source>
        <dbReference type="ARBA" id="ARBA00004604"/>
    </source>
</evidence>
<comment type="similarity">
    <text evidence="2">Belongs to the RRN7/TAF1B family.</text>
</comment>
<evidence type="ECO:0000256" key="8">
    <source>
        <dbReference type="ARBA" id="ARBA00023163"/>
    </source>
</evidence>
<gene>
    <name evidence="12" type="ORF">NQ314_018357</name>
</gene>
<evidence type="ECO:0000256" key="4">
    <source>
        <dbReference type="ARBA" id="ARBA00022771"/>
    </source>
</evidence>
<dbReference type="Proteomes" id="UP001162156">
    <property type="component" value="Unassembled WGS sequence"/>
</dbReference>
<reference evidence="12" key="1">
    <citation type="journal article" date="2023" name="Insect Mol. Biol.">
        <title>Genome sequencing provides insights into the evolution of gene families encoding plant cell wall-degrading enzymes in longhorned beetles.</title>
        <authorList>
            <person name="Shin N.R."/>
            <person name="Okamura Y."/>
            <person name="Kirsch R."/>
            <person name="Pauchet Y."/>
        </authorList>
    </citation>
    <scope>NUCLEOTIDE SEQUENCE</scope>
    <source>
        <strain evidence="12">RBIC_L_NR</strain>
    </source>
</reference>
<organism evidence="12 13">
    <name type="scientific">Rhamnusium bicolor</name>
    <dbReference type="NCBI Taxonomy" id="1586634"/>
    <lineage>
        <taxon>Eukaryota</taxon>
        <taxon>Metazoa</taxon>
        <taxon>Ecdysozoa</taxon>
        <taxon>Arthropoda</taxon>
        <taxon>Hexapoda</taxon>
        <taxon>Insecta</taxon>
        <taxon>Pterygota</taxon>
        <taxon>Neoptera</taxon>
        <taxon>Endopterygota</taxon>
        <taxon>Coleoptera</taxon>
        <taxon>Polyphaga</taxon>
        <taxon>Cucujiformia</taxon>
        <taxon>Chrysomeloidea</taxon>
        <taxon>Cerambycidae</taxon>
        <taxon>Lepturinae</taxon>
        <taxon>Rhagiini</taxon>
        <taxon>Rhamnusium</taxon>
    </lineage>
</organism>
<accession>A0AAV8WRK3</accession>
<evidence type="ECO:0000256" key="5">
    <source>
        <dbReference type="ARBA" id="ARBA00022833"/>
    </source>
</evidence>
<dbReference type="Pfam" id="PF20645">
    <property type="entry name" value="Rrn7_cyclin_C"/>
    <property type="match status" value="1"/>
</dbReference>
<keyword evidence="3" id="KW-0479">Metal-binding</keyword>
<evidence type="ECO:0000256" key="7">
    <source>
        <dbReference type="ARBA" id="ARBA00023125"/>
    </source>
</evidence>
<feature type="domain" description="Rrn7/TAF1B C-terminal cyclin" evidence="11">
    <location>
        <begin position="312"/>
        <end position="473"/>
    </location>
</feature>
<dbReference type="PANTHER" id="PTHR31576:SF2">
    <property type="entry name" value="TATA BOX-BINDING PROTEIN-ASSOCIATED FACTOR RNA POLYMERASE I SUBUNIT B"/>
    <property type="match status" value="1"/>
</dbReference>
<keyword evidence="6" id="KW-0805">Transcription regulation</keyword>
<evidence type="ECO:0000256" key="3">
    <source>
        <dbReference type="ARBA" id="ARBA00022723"/>
    </source>
</evidence>